<dbReference type="EMBL" id="VUJX02000003">
    <property type="protein sequence ID" value="KAL0939441.1"/>
    <property type="molecule type" value="Genomic_DNA"/>
</dbReference>
<accession>A0ACC3Z5R5</accession>
<evidence type="ECO:0000313" key="1">
    <source>
        <dbReference type="EMBL" id="KAL0939441.1"/>
    </source>
</evidence>
<sequence length="626" mass="70458">MTEFFQDKQYIPGGIEKTLPENFVEYCIFLVDSETQFDSRRQLSRLEELRKTVLQLTAQLTKDYIWQRSSLELEVITDQGLAYLRGISDYGDAIEDEWLIVFILREFSKSHPAAWIRIADSDGEFLLVEAANVLPKWLSPEIDQYRVWINNGRLRVIPVNHSSLAPNLRLLTLTDAVSAIRKGADSLIHSEFIEAEAFYRLEKYPGQIQKSLHHSLVTIPRRLAHVLHQSPKAVAPAVECFYLRDRADVKPLFSKPGALRFPPRDLVTLSVRFTRVLFAQLRSQQFEPPAPWVDLVQHAKDKEKIRLEMGMKLACGFEMMLNAIDKTDSRQAREAAIIVEDLHEDGDSVLPSDIEINAWKDARRDDDESWMDIRYEDFEQELLGNRTGRHEESSTGFGDATTQADLRKIVSRFEAFLNDEKAGLDGAEVDEMDVDNDDDSDNGSIEEDDDEDKEVSFDEVEFSRMMREMMGLAPAGLGSTRDTVKTPPILGQAGSLRRADDVEDEPCLSEVQNLAAQLESELKEHGALRLDAPGSKTAPGTGNTRTAEGSSPGNPTNHDDDDYDENDEGDWEDKDVDIDYNLAKNLLESFKGQAGLPGPAGNILGMMGLQLPRDEDNGHTARGESI</sequence>
<comment type="caution">
    <text evidence="1">The sequence shown here is derived from an EMBL/GenBank/DDBJ whole genome shotgun (WGS) entry which is preliminary data.</text>
</comment>
<name>A0ACC3Z5R5_COLTU</name>
<proteinExistence type="predicted"/>
<organism evidence="1 2">
    <name type="scientific">Colletotrichum truncatum</name>
    <name type="common">Anthracnose fungus</name>
    <name type="synonym">Colletotrichum capsici</name>
    <dbReference type="NCBI Taxonomy" id="5467"/>
    <lineage>
        <taxon>Eukaryota</taxon>
        <taxon>Fungi</taxon>
        <taxon>Dikarya</taxon>
        <taxon>Ascomycota</taxon>
        <taxon>Pezizomycotina</taxon>
        <taxon>Sordariomycetes</taxon>
        <taxon>Hypocreomycetidae</taxon>
        <taxon>Glomerellales</taxon>
        <taxon>Glomerellaceae</taxon>
        <taxon>Colletotrichum</taxon>
        <taxon>Colletotrichum truncatum species complex</taxon>
    </lineage>
</organism>
<keyword evidence="2" id="KW-1185">Reference proteome</keyword>
<reference evidence="1 2" key="1">
    <citation type="journal article" date="2020" name="Phytopathology">
        <title>Genome Sequence Resources of Colletotrichum truncatum, C. plurivorum, C. musicola, and C. sojae: Four Species Pathogenic to Soybean (Glycine max).</title>
        <authorList>
            <person name="Rogerio F."/>
            <person name="Boufleur T.R."/>
            <person name="Ciampi-Guillardi M."/>
            <person name="Sukno S.A."/>
            <person name="Thon M.R."/>
            <person name="Massola Junior N.S."/>
            <person name="Baroncelli R."/>
        </authorList>
    </citation>
    <scope>NUCLEOTIDE SEQUENCE [LARGE SCALE GENOMIC DNA]</scope>
    <source>
        <strain evidence="1 2">CMES1059</strain>
    </source>
</reference>
<dbReference type="Proteomes" id="UP000805649">
    <property type="component" value="Unassembled WGS sequence"/>
</dbReference>
<gene>
    <name evidence="1" type="ORF">CTRU02_206051</name>
</gene>
<evidence type="ECO:0000313" key="2">
    <source>
        <dbReference type="Proteomes" id="UP000805649"/>
    </source>
</evidence>
<protein>
    <submittedName>
        <fullName evidence="1">Ecdysoneless-like protein</fullName>
    </submittedName>
</protein>